<dbReference type="SMART" id="SM00840">
    <property type="entry name" value="DALR_2"/>
    <property type="match status" value="1"/>
</dbReference>
<dbReference type="Proteomes" id="UP000238196">
    <property type="component" value="Unassembled WGS sequence"/>
</dbReference>
<evidence type="ECO:0000256" key="11">
    <source>
        <dbReference type="ARBA" id="ARBA00023146"/>
    </source>
</evidence>
<dbReference type="SUPFAM" id="SSF47323">
    <property type="entry name" value="Anticodon-binding domain of a subclass of class I aminoacyl-tRNA synthetases"/>
    <property type="match status" value="1"/>
</dbReference>
<dbReference type="GO" id="GO:0005829">
    <property type="term" value="C:cytosol"/>
    <property type="evidence" value="ECO:0007669"/>
    <property type="project" value="TreeGrafter"/>
</dbReference>
<evidence type="ECO:0000256" key="6">
    <source>
        <dbReference type="ARBA" id="ARBA00022723"/>
    </source>
</evidence>
<evidence type="ECO:0000256" key="12">
    <source>
        <dbReference type="HAMAP-Rule" id="MF_00041"/>
    </source>
</evidence>
<dbReference type="GO" id="GO:0005524">
    <property type="term" value="F:ATP binding"/>
    <property type="evidence" value="ECO:0007669"/>
    <property type="project" value="UniProtKB-UniRule"/>
</dbReference>
<dbReference type="CDD" id="cd07963">
    <property type="entry name" value="Anticodon_Ia_Cys"/>
    <property type="match status" value="1"/>
</dbReference>
<evidence type="ECO:0000256" key="5">
    <source>
        <dbReference type="ARBA" id="ARBA00022598"/>
    </source>
</evidence>
<dbReference type="PANTHER" id="PTHR10890">
    <property type="entry name" value="CYSTEINYL-TRNA SYNTHETASE"/>
    <property type="match status" value="1"/>
</dbReference>
<dbReference type="CDD" id="cd00672">
    <property type="entry name" value="CysRS_core"/>
    <property type="match status" value="1"/>
</dbReference>
<dbReference type="HAMAP" id="MF_00041">
    <property type="entry name" value="Cys_tRNA_synth"/>
    <property type="match status" value="1"/>
</dbReference>
<accession>A0A2S5KRP0</accession>
<feature type="domain" description="Cysteinyl-tRNA synthetase class Ia DALR" evidence="13">
    <location>
        <begin position="342"/>
        <end position="404"/>
    </location>
</feature>
<dbReference type="NCBIfam" id="TIGR00435">
    <property type="entry name" value="cysS"/>
    <property type="match status" value="1"/>
</dbReference>
<keyword evidence="10 12" id="KW-0648">Protein biosynthesis</keyword>
<comment type="subcellular location">
    <subcellularLocation>
        <location evidence="1 12">Cytoplasm</location>
    </subcellularLocation>
</comment>
<dbReference type="FunFam" id="3.40.50.620:FF:000009">
    <property type="entry name" value="Cysteine--tRNA ligase"/>
    <property type="match status" value="1"/>
</dbReference>
<dbReference type="InterPro" id="IPR015273">
    <property type="entry name" value="Cys-tRNA-synt_Ia_DALR"/>
</dbReference>
<name>A0A2S5KRP0_9PROT</name>
<feature type="binding site" evidence="12">
    <location>
        <position position="238"/>
    </location>
    <ligand>
        <name>Zn(2+)</name>
        <dbReference type="ChEBI" id="CHEBI:29105"/>
    </ligand>
</feature>
<dbReference type="Gene3D" id="3.40.50.620">
    <property type="entry name" value="HUPs"/>
    <property type="match status" value="1"/>
</dbReference>
<dbReference type="InterPro" id="IPR009080">
    <property type="entry name" value="tRNAsynth_Ia_anticodon-bd"/>
</dbReference>
<evidence type="ECO:0000256" key="4">
    <source>
        <dbReference type="ARBA" id="ARBA00022490"/>
    </source>
</evidence>
<dbReference type="InterPro" id="IPR024909">
    <property type="entry name" value="Cys-tRNA/MSH_ligase"/>
</dbReference>
<evidence type="ECO:0000259" key="13">
    <source>
        <dbReference type="SMART" id="SM00840"/>
    </source>
</evidence>
<dbReference type="EC" id="6.1.1.16" evidence="12"/>
<dbReference type="PANTHER" id="PTHR10890:SF3">
    <property type="entry name" value="CYSTEINE--TRNA LIGASE, CYTOPLASMIC"/>
    <property type="match status" value="1"/>
</dbReference>
<evidence type="ECO:0000256" key="2">
    <source>
        <dbReference type="ARBA" id="ARBA00005594"/>
    </source>
</evidence>
<evidence type="ECO:0000256" key="7">
    <source>
        <dbReference type="ARBA" id="ARBA00022741"/>
    </source>
</evidence>
<evidence type="ECO:0000256" key="8">
    <source>
        <dbReference type="ARBA" id="ARBA00022833"/>
    </source>
</evidence>
<keyword evidence="11 12" id="KW-0030">Aminoacyl-tRNA synthetase</keyword>
<keyword evidence="4 12" id="KW-0963">Cytoplasm</keyword>
<comment type="subunit">
    <text evidence="3 12">Monomer.</text>
</comment>
<dbReference type="EMBL" id="PRLP01000035">
    <property type="protein sequence ID" value="PPC77189.1"/>
    <property type="molecule type" value="Genomic_DNA"/>
</dbReference>
<dbReference type="Pfam" id="PF09190">
    <property type="entry name" value="DALR_2"/>
    <property type="match status" value="1"/>
</dbReference>
<gene>
    <name evidence="12" type="primary">cysS</name>
    <name evidence="14" type="ORF">C4K68_12325</name>
</gene>
<comment type="catalytic activity">
    <reaction evidence="12">
        <text>tRNA(Cys) + L-cysteine + ATP = L-cysteinyl-tRNA(Cys) + AMP + diphosphate</text>
        <dbReference type="Rhea" id="RHEA:17773"/>
        <dbReference type="Rhea" id="RHEA-COMP:9661"/>
        <dbReference type="Rhea" id="RHEA-COMP:9679"/>
        <dbReference type="ChEBI" id="CHEBI:30616"/>
        <dbReference type="ChEBI" id="CHEBI:33019"/>
        <dbReference type="ChEBI" id="CHEBI:35235"/>
        <dbReference type="ChEBI" id="CHEBI:78442"/>
        <dbReference type="ChEBI" id="CHEBI:78517"/>
        <dbReference type="ChEBI" id="CHEBI:456215"/>
        <dbReference type="EC" id="6.1.1.16"/>
    </reaction>
</comment>
<evidence type="ECO:0000256" key="9">
    <source>
        <dbReference type="ARBA" id="ARBA00022840"/>
    </source>
</evidence>
<dbReference type="InterPro" id="IPR032678">
    <property type="entry name" value="tRNA-synt_1_cat_dom"/>
</dbReference>
<evidence type="ECO:0000256" key="1">
    <source>
        <dbReference type="ARBA" id="ARBA00004496"/>
    </source>
</evidence>
<protein>
    <recommendedName>
        <fullName evidence="12">Cysteine--tRNA ligase</fullName>
        <ecNumber evidence="12">6.1.1.16</ecNumber>
    </recommendedName>
    <alternativeName>
        <fullName evidence="12">Cysteinyl-tRNA synthetase</fullName>
        <shortName evidence="12">CysRS</shortName>
    </alternativeName>
</protein>
<keyword evidence="5 12" id="KW-0436">Ligase</keyword>
<sequence length="464" mass="53042">MLQVYNTLTKRKEEFQPIEPGKIRMYVCGITVYDYCHIGHARVMVSFDVITRYLRFRGYDVTYVRNITDVDDKIIRRAAENGESVDSLTERFIHAMHEDEDALWVLRPDQEPRATGHIHDIVDMVQTLIDKGFAYQGSSGDVYYRVDRFADYGKLTNRNLDDMRAGARVEVAEDKESPLDFVLWKMAKDGEVSWSSPWGQGRPGWHIECSAMSTCCLGNTFDIHGGGPDLPFPHHENEIAQSEAATGQKYVNYWLHAGAVRVDNEKMSKSLGNFFTIRDVLERYNPEIIRYLLTSTHYRSQIDYSEASLQEARQGLERFYNALRGLDYASSGVEVEAAYLQRFNESMDDDFNTREALSVMFDIVREINRARKEEDSDRAQQLAGQLVALGSVLGLLQQSAEAFLQSGMEEAGISAEQIEDLIVQRAEAKKARNFAESDRIRDYLKDQGIILNDSREGTTWQRQG</sequence>
<evidence type="ECO:0000313" key="14">
    <source>
        <dbReference type="EMBL" id="PPC77189.1"/>
    </source>
</evidence>
<evidence type="ECO:0000313" key="15">
    <source>
        <dbReference type="Proteomes" id="UP000238196"/>
    </source>
</evidence>
<comment type="cofactor">
    <cofactor evidence="12">
        <name>Zn(2+)</name>
        <dbReference type="ChEBI" id="CHEBI:29105"/>
    </cofactor>
    <text evidence="12">Binds 1 zinc ion per subunit.</text>
</comment>
<dbReference type="GO" id="GO:0004817">
    <property type="term" value="F:cysteine-tRNA ligase activity"/>
    <property type="evidence" value="ECO:0007669"/>
    <property type="project" value="UniProtKB-UniRule"/>
</dbReference>
<keyword evidence="8 12" id="KW-0862">Zinc</keyword>
<keyword evidence="7 12" id="KW-0547">Nucleotide-binding</keyword>
<dbReference type="AlphaFoldDB" id="A0A2S5KRP0"/>
<keyword evidence="9 12" id="KW-0067">ATP-binding</keyword>
<dbReference type="Gene3D" id="1.20.120.1910">
    <property type="entry name" value="Cysteine-tRNA ligase, C-terminal anti-codon recognition domain"/>
    <property type="match status" value="1"/>
</dbReference>
<organism evidence="14 15">
    <name type="scientific">Proteobacteria bacterium 228</name>
    <dbReference type="NCBI Taxonomy" id="2083153"/>
    <lineage>
        <taxon>Bacteria</taxon>
        <taxon>Pseudomonadati</taxon>
        <taxon>Pseudomonadota</taxon>
    </lineage>
</organism>
<dbReference type="Pfam" id="PF01406">
    <property type="entry name" value="tRNA-synt_1e"/>
    <property type="match status" value="1"/>
</dbReference>
<comment type="caution">
    <text evidence="14">The sequence shown here is derived from an EMBL/GenBank/DDBJ whole genome shotgun (WGS) entry which is preliminary data.</text>
</comment>
<feature type="short sequence motif" description="'KMSKS' region" evidence="12">
    <location>
        <begin position="266"/>
        <end position="270"/>
    </location>
</feature>
<reference evidence="14 15" key="1">
    <citation type="submission" date="2018-02" db="EMBL/GenBank/DDBJ databases">
        <title>novel marine gammaproteobacteria from coastal saline agro ecosystem.</title>
        <authorList>
            <person name="Krishnan R."/>
            <person name="Ramesh Kumar N."/>
        </authorList>
    </citation>
    <scope>NUCLEOTIDE SEQUENCE [LARGE SCALE GENOMIC DNA]</scope>
    <source>
        <strain evidence="14 15">228</strain>
    </source>
</reference>
<comment type="similarity">
    <text evidence="2 12">Belongs to the class-I aminoacyl-tRNA synthetase family.</text>
</comment>
<dbReference type="OrthoDB" id="5287792at2"/>
<evidence type="ECO:0000256" key="10">
    <source>
        <dbReference type="ARBA" id="ARBA00022917"/>
    </source>
</evidence>
<dbReference type="InterPro" id="IPR014729">
    <property type="entry name" value="Rossmann-like_a/b/a_fold"/>
</dbReference>
<dbReference type="InterPro" id="IPR015803">
    <property type="entry name" value="Cys-tRNA-ligase"/>
</dbReference>
<keyword evidence="6 12" id="KW-0479">Metal-binding</keyword>
<feature type="binding site" evidence="12">
    <location>
        <position position="28"/>
    </location>
    <ligand>
        <name>Zn(2+)</name>
        <dbReference type="ChEBI" id="CHEBI:29105"/>
    </ligand>
</feature>
<proteinExistence type="inferred from homology"/>
<feature type="binding site" evidence="12">
    <location>
        <position position="234"/>
    </location>
    <ligand>
        <name>Zn(2+)</name>
        <dbReference type="ChEBI" id="CHEBI:29105"/>
    </ligand>
</feature>
<feature type="binding site" evidence="12">
    <location>
        <position position="209"/>
    </location>
    <ligand>
        <name>Zn(2+)</name>
        <dbReference type="ChEBI" id="CHEBI:29105"/>
    </ligand>
</feature>
<feature type="binding site" evidence="12">
    <location>
        <position position="269"/>
    </location>
    <ligand>
        <name>ATP</name>
        <dbReference type="ChEBI" id="CHEBI:30616"/>
    </ligand>
</feature>
<dbReference type="GO" id="GO:0008270">
    <property type="term" value="F:zinc ion binding"/>
    <property type="evidence" value="ECO:0007669"/>
    <property type="project" value="UniProtKB-UniRule"/>
</dbReference>
<dbReference type="PRINTS" id="PR00983">
    <property type="entry name" value="TRNASYNTHCYS"/>
</dbReference>
<dbReference type="SUPFAM" id="SSF52374">
    <property type="entry name" value="Nucleotidylyl transferase"/>
    <property type="match status" value="1"/>
</dbReference>
<evidence type="ECO:0000256" key="3">
    <source>
        <dbReference type="ARBA" id="ARBA00011245"/>
    </source>
</evidence>
<feature type="short sequence motif" description="'HIGH' region" evidence="12">
    <location>
        <begin position="30"/>
        <end position="40"/>
    </location>
</feature>
<dbReference type="GO" id="GO:0006423">
    <property type="term" value="P:cysteinyl-tRNA aminoacylation"/>
    <property type="evidence" value="ECO:0007669"/>
    <property type="project" value="UniProtKB-UniRule"/>
</dbReference>